<evidence type="ECO:0000313" key="4">
    <source>
        <dbReference type="Proteomes" id="UP001217918"/>
    </source>
</evidence>
<proteinExistence type="predicted"/>
<dbReference type="InterPro" id="IPR011990">
    <property type="entry name" value="TPR-like_helical_dom_sf"/>
</dbReference>
<dbReference type="Gene3D" id="1.25.40.10">
    <property type="entry name" value="Tetratricopeptide repeat domain"/>
    <property type="match status" value="1"/>
</dbReference>
<keyword evidence="4" id="KW-1185">Reference proteome</keyword>
<accession>A0AAD9I614</accession>
<feature type="region of interest" description="Disordered" evidence="1">
    <location>
        <begin position="1"/>
        <end position="20"/>
    </location>
</feature>
<sequence length="531" mass="60444">MTAESAGDAAASASASRKWATEEDWDKHRESITHMYSNENRTLPKLMEFMEQEHNFRATSPGSVTLVVRSGCSWWPKMYKSRFKRWGLWKYNKVADVAEIIRHQKEGKLAELPEPLAVRSKTLDIQKAEKYVKRRMRHHHARFPWANFRYLRAPDELENEEHTYRVVLDYIDSSFLRNMWTERSMSPSSPSGSETTGEAGSDGGSRLVLKASVHETRSQVQDLSARFKMGINLLTGETGSPASPAEGIKEMRIAFAMLPAVLSAEDPLLLQYVLDAVIRLREAGLGFLEAELLRHLHGLAVTLNGGHSRGEQPHATMLIWKMLRGGRPIERYHLSRCTEITVGQFERHLGAFHPQTVELIMWWVHTRSTSHREREAGWQQLWHSLAAATGPAAFDGRHMDVIMNLANLYRKGTGEMDKAWATLDIVFEDPAKLAIVRASRETAQQFYWLRGKVLQQQGRLAEAEALFRVALELCLSLKLNRAGAERISCLLALAQCLREQEKTEEADDVDLTRQALIREELERHGEKEDAV</sequence>
<dbReference type="EMBL" id="JAQQPM010000005">
    <property type="protein sequence ID" value="KAK2071681.1"/>
    <property type="molecule type" value="Genomic_DNA"/>
</dbReference>
<dbReference type="InterPro" id="IPR025676">
    <property type="entry name" value="Clr5_dom"/>
</dbReference>
<feature type="compositionally biased region" description="Low complexity" evidence="1">
    <location>
        <begin position="1"/>
        <end position="16"/>
    </location>
</feature>
<dbReference type="Proteomes" id="UP001217918">
    <property type="component" value="Unassembled WGS sequence"/>
</dbReference>
<comment type="caution">
    <text evidence="3">The sequence shown here is derived from an EMBL/GenBank/DDBJ whole genome shotgun (WGS) entry which is preliminary data.</text>
</comment>
<feature type="region of interest" description="Disordered" evidence="1">
    <location>
        <begin position="182"/>
        <end position="204"/>
    </location>
</feature>
<dbReference type="AlphaFoldDB" id="A0AAD9I614"/>
<reference evidence="3" key="1">
    <citation type="journal article" date="2023" name="Mol. Plant Microbe Interact.">
        <title>Elucidating the Obligate Nature and Biological Capacity of an Invasive Fungal Corn Pathogen.</title>
        <authorList>
            <person name="MacCready J.S."/>
            <person name="Roggenkamp E.M."/>
            <person name="Gdanetz K."/>
            <person name="Chilvers M.I."/>
        </authorList>
    </citation>
    <scope>NUCLEOTIDE SEQUENCE</scope>
    <source>
        <strain evidence="3">PM02</strain>
    </source>
</reference>
<dbReference type="SUPFAM" id="SSF48452">
    <property type="entry name" value="TPR-like"/>
    <property type="match status" value="1"/>
</dbReference>
<feature type="domain" description="Clr5" evidence="2">
    <location>
        <begin position="22"/>
        <end position="88"/>
    </location>
</feature>
<dbReference type="Pfam" id="PF14420">
    <property type="entry name" value="Clr5"/>
    <property type="match status" value="1"/>
</dbReference>
<feature type="compositionally biased region" description="Low complexity" evidence="1">
    <location>
        <begin position="184"/>
        <end position="199"/>
    </location>
</feature>
<evidence type="ECO:0000256" key="1">
    <source>
        <dbReference type="SAM" id="MobiDB-lite"/>
    </source>
</evidence>
<gene>
    <name evidence="3" type="ORF">P8C59_006086</name>
</gene>
<dbReference type="PANTHER" id="PTHR38788:SF3">
    <property type="entry name" value="CLR5 DOMAIN-CONTAINING PROTEIN"/>
    <property type="match status" value="1"/>
</dbReference>
<evidence type="ECO:0000313" key="3">
    <source>
        <dbReference type="EMBL" id="KAK2071681.1"/>
    </source>
</evidence>
<organism evidence="3 4">
    <name type="scientific">Phyllachora maydis</name>
    <dbReference type="NCBI Taxonomy" id="1825666"/>
    <lineage>
        <taxon>Eukaryota</taxon>
        <taxon>Fungi</taxon>
        <taxon>Dikarya</taxon>
        <taxon>Ascomycota</taxon>
        <taxon>Pezizomycotina</taxon>
        <taxon>Sordariomycetes</taxon>
        <taxon>Sordariomycetidae</taxon>
        <taxon>Phyllachorales</taxon>
        <taxon>Phyllachoraceae</taxon>
        <taxon>Phyllachora</taxon>
    </lineage>
</organism>
<name>A0AAD9I614_9PEZI</name>
<dbReference type="PANTHER" id="PTHR38788">
    <property type="entry name" value="CLR5 DOMAIN-CONTAINING PROTEIN"/>
    <property type="match status" value="1"/>
</dbReference>
<protein>
    <recommendedName>
        <fullName evidence="2">Clr5 domain-containing protein</fullName>
    </recommendedName>
</protein>
<evidence type="ECO:0000259" key="2">
    <source>
        <dbReference type="Pfam" id="PF14420"/>
    </source>
</evidence>